<gene>
    <name evidence="1" type="primary">g38</name>
    <name evidence="1" type="ORF">C2E20_0038</name>
</gene>
<name>A0A2P6VRS3_9CHLO</name>
<evidence type="ECO:0000313" key="2">
    <source>
        <dbReference type="Proteomes" id="UP000239649"/>
    </source>
</evidence>
<proteinExistence type="predicted"/>
<sequence length="208" mass="21732">MPPLAGLPGTEPAVRDADPGGTLTNWLTLAGYAGLQVARRAQLTSFQLTPTFVYQALAWYTAAWAVLAALDRSAGAGFDPIPCSVGPLFLAVQSLGLFASRVTPFETAAALFGFFQIDHLPAFPYSRWVWLATLAGAIYRGVPAQWLVAAFGLSSLWRAAQRLQNGGGPLPVLEAACVGAAGYALRLGAAEPLALAVMAARMVASLVS</sequence>
<keyword evidence="2" id="KW-1185">Reference proteome</keyword>
<dbReference type="AlphaFoldDB" id="A0A2P6VRS3"/>
<organism evidence="1 2">
    <name type="scientific">Micractinium conductrix</name>
    <dbReference type="NCBI Taxonomy" id="554055"/>
    <lineage>
        <taxon>Eukaryota</taxon>
        <taxon>Viridiplantae</taxon>
        <taxon>Chlorophyta</taxon>
        <taxon>core chlorophytes</taxon>
        <taxon>Trebouxiophyceae</taxon>
        <taxon>Chlorellales</taxon>
        <taxon>Chlorellaceae</taxon>
        <taxon>Chlorella clade</taxon>
        <taxon>Micractinium</taxon>
    </lineage>
</organism>
<dbReference type="OrthoDB" id="512817at2759"/>
<accession>A0A2P6VRS3</accession>
<protein>
    <submittedName>
        <fullName evidence="1">Cardiolipin synthase B</fullName>
    </submittedName>
</protein>
<dbReference type="Proteomes" id="UP000239649">
    <property type="component" value="Unassembled WGS sequence"/>
</dbReference>
<dbReference type="EMBL" id="LHPF02000001">
    <property type="protein sequence ID" value="PSC76794.1"/>
    <property type="molecule type" value="Genomic_DNA"/>
</dbReference>
<reference evidence="1 2" key="1">
    <citation type="journal article" date="2018" name="Plant J.">
        <title>Genome sequences of Chlorella sorokiniana UTEX 1602 and Micractinium conductrix SAG 241.80: implications to maltose excretion by a green alga.</title>
        <authorList>
            <person name="Arriola M.B."/>
            <person name="Velmurugan N."/>
            <person name="Zhang Y."/>
            <person name="Plunkett M.H."/>
            <person name="Hondzo H."/>
            <person name="Barney B.M."/>
        </authorList>
    </citation>
    <scope>NUCLEOTIDE SEQUENCE [LARGE SCALE GENOMIC DNA]</scope>
    <source>
        <strain evidence="1 2">SAG 241.80</strain>
    </source>
</reference>
<comment type="caution">
    <text evidence="1">The sequence shown here is derived from an EMBL/GenBank/DDBJ whole genome shotgun (WGS) entry which is preliminary data.</text>
</comment>
<evidence type="ECO:0000313" key="1">
    <source>
        <dbReference type="EMBL" id="PSC76794.1"/>
    </source>
</evidence>